<sequence>MKLGREAMEEDISNNRITHDRDRSPSDLGEGYVNLNGEQWKFIGFKDKNTGEISNYFPVLD</sequence>
<comment type="caution">
    <text evidence="2">The sequence shown here is derived from an EMBL/GenBank/DDBJ whole genome shotgun (WGS) entry which is preliminary data.</text>
</comment>
<keyword evidence="3" id="KW-1185">Reference proteome</keyword>
<name>A0A4U2YGW5_9BACI</name>
<dbReference type="EMBL" id="SZPU01000088">
    <property type="protein sequence ID" value="TKI59775.1"/>
    <property type="molecule type" value="Genomic_DNA"/>
</dbReference>
<dbReference type="RefSeq" id="WP_107897350.1">
    <property type="nucleotide sequence ID" value="NZ_PYWM01000037.1"/>
</dbReference>
<evidence type="ECO:0000313" key="2">
    <source>
        <dbReference type="EMBL" id="TKI59775.1"/>
    </source>
</evidence>
<organism evidence="2 3">
    <name type="scientific">Lysinibacillus mangiferihumi</name>
    <dbReference type="NCBI Taxonomy" id="1130819"/>
    <lineage>
        <taxon>Bacteria</taxon>
        <taxon>Bacillati</taxon>
        <taxon>Bacillota</taxon>
        <taxon>Bacilli</taxon>
        <taxon>Bacillales</taxon>
        <taxon>Bacillaceae</taxon>
        <taxon>Lysinibacillus</taxon>
    </lineage>
</organism>
<accession>A0A4U2YGW5</accession>
<evidence type="ECO:0000256" key="1">
    <source>
        <dbReference type="SAM" id="MobiDB-lite"/>
    </source>
</evidence>
<dbReference type="AlphaFoldDB" id="A0A4U2YGW5"/>
<evidence type="ECO:0000313" key="3">
    <source>
        <dbReference type="Proteomes" id="UP000308744"/>
    </source>
</evidence>
<gene>
    <name evidence="2" type="ORF">FC756_20340</name>
</gene>
<reference evidence="2 3" key="1">
    <citation type="submission" date="2019-04" db="EMBL/GenBank/DDBJ databases">
        <title>Lysinibacillus genome sequencing.</title>
        <authorList>
            <person name="Dunlap C."/>
        </authorList>
    </citation>
    <scope>NUCLEOTIDE SEQUENCE [LARGE SCALE GENOMIC DNA]</scope>
    <source>
        <strain evidence="2 3">CCTCC AB 2010389</strain>
    </source>
</reference>
<protein>
    <submittedName>
        <fullName evidence="2">Uncharacterized protein</fullName>
    </submittedName>
</protein>
<feature type="region of interest" description="Disordered" evidence="1">
    <location>
        <begin position="1"/>
        <end position="30"/>
    </location>
</feature>
<proteinExistence type="predicted"/>
<dbReference type="Proteomes" id="UP000308744">
    <property type="component" value="Unassembled WGS sequence"/>
</dbReference>